<name>A0A0D2JXB2_9EURO</name>
<dbReference type="InterPro" id="IPR052186">
    <property type="entry name" value="Hydantoin_racemase-like"/>
</dbReference>
<evidence type="ECO:0008006" key="4">
    <source>
        <dbReference type="Google" id="ProtNLM"/>
    </source>
</evidence>
<dbReference type="Proteomes" id="UP000053411">
    <property type="component" value="Unassembled WGS sequence"/>
</dbReference>
<dbReference type="Pfam" id="PF01177">
    <property type="entry name" value="Asp_Glu_race"/>
    <property type="match status" value="1"/>
</dbReference>
<protein>
    <recommendedName>
        <fullName evidence="4">Asp/Glu racemase</fullName>
    </recommendedName>
</protein>
<evidence type="ECO:0000313" key="3">
    <source>
        <dbReference type="Proteomes" id="UP000053411"/>
    </source>
</evidence>
<dbReference type="Gene3D" id="3.40.50.12500">
    <property type="match status" value="1"/>
</dbReference>
<dbReference type="PANTHER" id="PTHR28047">
    <property type="entry name" value="PROTEIN DCG1"/>
    <property type="match status" value="1"/>
</dbReference>
<dbReference type="InterPro" id="IPR053714">
    <property type="entry name" value="Iso_Racemase_Enz_sf"/>
</dbReference>
<dbReference type="AlphaFoldDB" id="A0A0D2JXB2"/>
<evidence type="ECO:0000313" key="2">
    <source>
        <dbReference type="EMBL" id="KIX95164.1"/>
    </source>
</evidence>
<dbReference type="GeneID" id="27714826"/>
<keyword evidence="3" id="KW-1185">Reference proteome</keyword>
<comment type="similarity">
    <text evidence="1">Belongs to the HyuE racemase family.</text>
</comment>
<dbReference type="EMBL" id="KN848083">
    <property type="protein sequence ID" value="KIX95164.1"/>
    <property type="molecule type" value="Genomic_DNA"/>
</dbReference>
<dbReference type="OrthoDB" id="412018at2759"/>
<sequence length="237" mass="25588">MPSRLLIINPNGSSAITQLIKSGIDHHLDPETLTTYWTCPDGPPVLQSHDIDENADQCFSLLLDIIGDYDAFLLACYAVHPLVTLLQARVGPKPVVGIFEASICAALRDLQPTKHFAILTTGEAYEKHLEDGVLRLIGKSRANSFFAGVVATSIGIHDLAKESQGTIKAKMKAGVKKLLGKCDIAAICIGGVILFGMEPLIREACQEELGREAGREIIVVDQFEAGAVMVRNALENK</sequence>
<organism evidence="2 3">
    <name type="scientific">Fonsecaea multimorphosa CBS 102226</name>
    <dbReference type="NCBI Taxonomy" id="1442371"/>
    <lineage>
        <taxon>Eukaryota</taxon>
        <taxon>Fungi</taxon>
        <taxon>Dikarya</taxon>
        <taxon>Ascomycota</taxon>
        <taxon>Pezizomycotina</taxon>
        <taxon>Eurotiomycetes</taxon>
        <taxon>Chaetothyriomycetidae</taxon>
        <taxon>Chaetothyriales</taxon>
        <taxon>Herpotrichiellaceae</taxon>
        <taxon>Fonsecaea</taxon>
    </lineage>
</organism>
<dbReference type="GO" id="GO:0047661">
    <property type="term" value="F:amino-acid racemase activity"/>
    <property type="evidence" value="ECO:0007669"/>
    <property type="project" value="InterPro"/>
</dbReference>
<gene>
    <name evidence="2" type="ORF">Z520_09080</name>
</gene>
<proteinExistence type="inferred from homology"/>
<evidence type="ECO:0000256" key="1">
    <source>
        <dbReference type="ARBA" id="ARBA00038414"/>
    </source>
</evidence>
<dbReference type="STRING" id="1442371.A0A0D2JXB2"/>
<dbReference type="PANTHER" id="PTHR28047:SF5">
    <property type="entry name" value="PROTEIN DCG1"/>
    <property type="match status" value="1"/>
</dbReference>
<dbReference type="VEuPathDB" id="FungiDB:Z520_09080"/>
<dbReference type="InterPro" id="IPR015942">
    <property type="entry name" value="Asp/Glu/hydantoin_racemase"/>
</dbReference>
<dbReference type="RefSeq" id="XP_016629287.1">
    <property type="nucleotide sequence ID" value="XM_016779576.1"/>
</dbReference>
<reference evidence="2 3" key="1">
    <citation type="submission" date="2015-01" db="EMBL/GenBank/DDBJ databases">
        <title>The Genome Sequence of Fonsecaea multimorphosa CBS 102226.</title>
        <authorList>
            <consortium name="The Broad Institute Genomics Platform"/>
            <person name="Cuomo C."/>
            <person name="de Hoog S."/>
            <person name="Gorbushina A."/>
            <person name="Stielow B."/>
            <person name="Teixiera M."/>
            <person name="Abouelleil A."/>
            <person name="Chapman S.B."/>
            <person name="Priest M."/>
            <person name="Young S.K."/>
            <person name="Wortman J."/>
            <person name="Nusbaum C."/>
            <person name="Birren B."/>
        </authorList>
    </citation>
    <scope>NUCLEOTIDE SEQUENCE [LARGE SCALE GENOMIC DNA]</scope>
    <source>
        <strain evidence="2 3">CBS 102226</strain>
    </source>
</reference>
<accession>A0A0D2JXB2</accession>